<dbReference type="VEuPathDB" id="TriTrypDB:TvY486_1008430"/>
<dbReference type="EMBL" id="HE573026">
    <property type="protein sequence ID" value="CCC51797.1"/>
    <property type="molecule type" value="Genomic_DNA"/>
</dbReference>
<reference evidence="2" key="1">
    <citation type="journal article" date="2012" name="Proc. Natl. Acad. Sci. U.S.A.">
        <title>Antigenic diversity is generated by distinct evolutionary mechanisms in African trypanosome species.</title>
        <authorList>
            <person name="Jackson A.P."/>
            <person name="Berry A."/>
            <person name="Aslett M."/>
            <person name="Allison H.C."/>
            <person name="Burton P."/>
            <person name="Vavrova-Anderson J."/>
            <person name="Brown R."/>
            <person name="Browne H."/>
            <person name="Corton N."/>
            <person name="Hauser H."/>
            <person name="Gamble J."/>
            <person name="Gilderthorp R."/>
            <person name="Marcello L."/>
            <person name="McQuillan J."/>
            <person name="Otto T.D."/>
            <person name="Quail M.A."/>
            <person name="Sanders M.J."/>
            <person name="van Tonder A."/>
            <person name="Ginger M.L."/>
            <person name="Field M.C."/>
            <person name="Barry J.D."/>
            <person name="Hertz-Fowler C."/>
            <person name="Berriman M."/>
        </authorList>
    </citation>
    <scope>NUCLEOTIDE SEQUENCE</scope>
    <source>
        <strain evidence="2">Y486</strain>
    </source>
</reference>
<evidence type="ECO:0008006" key="3">
    <source>
        <dbReference type="Google" id="ProtNLM"/>
    </source>
</evidence>
<organism evidence="2">
    <name type="scientific">Trypanosoma vivax (strain Y486)</name>
    <dbReference type="NCBI Taxonomy" id="1055687"/>
    <lineage>
        <taxon>Eukaryota</taxon>
        <taxon>Discoba</taxon>
        <taxon>Euglenozoa</taxon>
        <taxon>Kinetoplastea</taxon>
        <taxon>Metakinetoplastina</taxon>
        <taxon>Trypanosomatida</taxon>
        <taxon>Trypanosomatidae</taxon>
        <taxon>Trypanosoma</taxon>
        <taxon>Duttonella</taxon>
    </lineage>
</organism>
<name>G0U7D9_TRYVY</name>
<evidence type="ECO:0000256" key="1">
    <source>
        <dbReference type="SAM" id="MobiDB-lite"/>
    </source>
</evidence>
<protein>
    <recommendedName>
        <fullName evidence="3">RanBD1 domain-containing protein</fullName>
    </recommendedName>
</protein>
<proteinExistence type="predicted"/>
<dbReference type="InterPro" id="IPR011993">
    <property type="entry name" value="PH-like_dom_sf"/>
</dbReference>
<dbReference type="SUPFAM" id="SSF50729">
    <property type="entry name" value="PH domain-like"/>
    <property type="match status" value="1"/>
</dbReference>
<accession>G0U7D9</accession>
<evidence type="ECO:0000313" key="2">
    <source>
        <dbReference type="EMBL" id="CCC51797.1"/>
    </source>
</evidence>
<feature type="region of interest" description="Disordered" evidence="1">
    <location>
        <begin position="123"/>
        <end position="144"/>
    </location>
</feature>
<dbReference type="AlphaFoldDB" id="G0U7D9"/>
<dbReference type="OMA" id="KSEDTHA"/>
<dbReference type="Gene3D" id="2.30.29.30">
    <property type="entry name" value="Pleckstrin-homology domain (PH domain)/Phosphotyrosine-binding domain (PTB)"/>
    <property type="match status" value="1"/>
</dbReference>
<gene>
    <name evidence="2" type="ORF">TVY486_1008430</name>
</gene>
<sequence>MAERPGVRTKRGLSPSEEDVQNTSLYADSDTMAQRRIVRVRRSPPRYAPESLCGAFKAVSGVAPAGAPALTTKFGSLSGGAAGSDAGACGTVVPVSQFPSLGNTMNKCTESCGSFSFQATAPGGDSVALKKPRSDPGSVEDDKGTRVEATFSNGAGNNGDSAGTSLFGPSFNFCSAASSFAEAKERMMKMVKESKDEEPVSASASTPSNKTNNLSTTVSVVASTGDVLASVPAKLYILKADTKSWSECGVGEARVKRHEFPSGEGTTSGSPRYRYRLIVRDGYALNALLCDGFHLTKAEGTHAIFSVATGEKITTYLLKYTGQQAAERGPIFSKTLIDSLKLAQGGEE</sequence>
<feature type="region of interest" description="Disordered" evidence="1">
    <location>
        <begin position="1"/>
        <end position="28"/>
    </location>
</feature>